<name>A0A6M3LZJ9_9ZZZZ</name>
<dbReference type="InterPro" id="IPR045404">
    <property type="entry name" value="Gp13-like"/>
</dbReference>
<dbReference type="Pfam" id="PF20036">
    <property type="entry name" value="Gp13-like"/>
    <property type="match status" value="1"/>
</dbReference>
<accession>A0A6M3LZJ9</accession>
<organism evidence="1">
    <name type="scientific">viral metagenome</name>
    <dbReference type="NCBI Taxonomy" id="1070528"/>
    <lineage>
        <taxon>unclassified sequences</taxon>
        <taxon>metagenomes</taxon>
        <taxon>organismal metagenomes</taxon>
    </lineage>
</organism>
<reference evidence="1" key="1">
    <citation type="submission" date="2020-03" db="EMBL/GenBank/DDBJ databases">
        <title>The deep terrestrial virosphere.</title>
        <authorList>
            <person name="Holmfeldt K."/>
            <person name="Nilsson E."/>
            <person name="Simone D."/>
            <person name="Lopez-Fernandez M."/>
            <person name="Wu X."/>
            <person name="de Brujin I."/>
            <person name="Lundin D."/>
            <person name="Andersson A."/>
            <person name="Bertilsson S."/>
            <person name="Dopson M."/>
        </authorList>
    </citation>
    <scope>NUCLEOTIDE SEQUENCE</scope>
    <source>
        <strain evidence="1">MM171A00291</strain>
    </source>
</reference>
<dbReference type="EMBL" id="MT143699">
    <property type="protein sequence ID" value="QJB00747.1"/>
    <property type="molecule type" value="Genomic_DNA"/>
</dbReference>
<evidence type="ECO:0000313" key="1">
    <source>
        <dbReference type="EMBL" id="QJB00747.1"/>
    </source>
</evidence>
<gene>
    <name evidence="1" type="ORF">MM171A00291_0055</name>
</gene>
<sequence length="323" mass="34578">MANPALSNLINYPKIAKIVADSWINAAALIRTGVIKRNPFSNQGTYEYTLRERVFQDATGAATDVGDPIPNTAKVQYEVKFPKLFRQFSYEESVLLQKIEVKDAVMETVSTVNGIRDAGTQAVDNSLYNILVGVGAAMDSNQSGTASATVALTDFTATMAKLGERGLDLNGGAMVANSQVYWTLLGLGMATASNNTMGDVNKNGMVIMGKLPNELLGLSFIMTDKLTAAATNKYYVYMAGRESLYLYGTEAPELYAGDKFGDRILSTVINGNVSYGAGFKNVTYGGSFGLKVLDTELATSANWTLAAADQKLVPIARAYVSIA</sequence>
<evidence type="ECO:0008006" key="2">
    <source>
        <dbReference type="Google" id="ProtNLM"/>
    </source>
</evidence>
<proteinExistence type="predicted"/>
<protein>
    <recommendedName>
        <fullName evidence="2">Capsid protein</fullName>
    </recommendedName>
</protein>
<dbReference type="AlphaFoldDB" id="A0A6M3LZJ9"/>